<dbReference type="CDD" id="cd23936">
    <property type="entry name" value="AGPR_C_ARG5_6_like"/>
    <property type="match status" value="1"/>
</dbReference>
<keyword evidence="10 19" id="KW-0547">Nucleotide-binding</keyword>
<keyword evidence="11 19" id="KW-0418">Kinase</keyword>
<evidence type="ECO:0000256" key="16">
    <source>
        <dbReference type="ARBA" id="ARBA00023128"/>
    </source>
</evidence>
<dbReference type="InterPro" id="IPR036291">
    <property type="entry name" value="NAD(P)-bd_dom_sf"/>
</dbReference>
<name>A0A1R1XW00_9FUNG</name>
<evidence type="ECO:0000256" key="9">
    <source>
        <dbReference type="ARBA" id="ARBA00022679"/>
    </source>
</evidence>
<evidence type="ECO:0000256" key="7">
    <source>
        <dbReference type="ARBA" id="ARBA00022571"/>
    </source>
</evidence>
<dbReference type="Pfam" id="PF01118">
    <property type="entry name" value="Semialdhyde_dh"/>
    <property type="match status" value="1"/>
</dbReference>
<dbReference type="InterPro" id="IPR001048">
    <property type="entry name" value="Asp/Glu/Uridylate_kinase"/>
</dbReference>
<evidence type="ECO:0000256" key="19">
    <source>
        <dbReference type="PIRNR" id="PIRNR036440"/>
    </source>
</evidence>
<dbReference type="Gene3D" id="3.30.360.10">
    <property type="entry name" value="Dihydrodipicolinate Reductase, domain 2"/>
    <property type="match status" value="1"/>
</dbReference>
<dbReference type="HAMAP" id="MF_00150">
    <property type="entry name" value="ArgC_type1"/>
    <property type="match status" value="1"/>
</dbReference>
<dbReference type="InterPro" id="IPR041734">
    <property type="entry name" value="NAGK-fArgBP"/>
</dbReference>
<dbReference type="Pfam" id="PF04768">
    <property type="entry name" value="NAT"/>
    <property type="match status" value="1"/>
</dbReference>
<keyword evidence="14" id="KW-0809">Transit peptide</keyword>
<keyword evidence="9 19" id="KW-0808">Transferase</keyword>
<dbReference type="PROSITE" id="PS51731">
    <property type="entry name" value="GNAT_NAGS"/>
    <property type="match status" value="1"/>
</dbReference>
<dbReference type="STRING" id="133412.A0A1R1XW00"/>
<dbReference type="InterPro" id="IPR004662">
    <property type="entry name" value="AcgluKinase_fam"/>
</dbReference>
<comment type="subcellular location">
    <subcellularLocation>
        <location evidence="1 19">Mitochondrion</location>
    </subcellularLocation>
</comment>
<dbReference type="NCBIfam" id="TIGR00761">
    <property type="entry name" value="argB"/>
    <property type="match status" value="1"/>
</dbReference>
<evidence type="ECO:0000256" key="20">
    <source>
        <dbReference type="PROSITE-ProRule" id="PRU10010"/>
    </source>
</evidence>
<comment type="similarity">
    <text evidence="4 19">In the N-terminal section; belongs to the acetylglutamate kinase family.</text>
</comment>
<dbReference type="Gene3D" id="3.40.50.720">
    <property type="entry name" value="NAD(P)-binding Rossmann-like Domain"/>
    <property type="match status" value="1"/>
</dbReference>
<accession>A0A1R1XW00</accession>
<dbReference type="PANTHER" id="PTHR23342:SF0">
    <property type="entry name" value="N-ACETYLGLUTAMATE SYNTHASE, MITOCHONDRIAL"/>
    <property type="match status" value="1"/>
</dbReference>
<dbReference type="GO" id="GO:0006526">
    <property type="term" value="P:L-arginine biosynthetic process"/>
    <property type="evidence" value="ECO:0007669"/>
    <property type="project" value="UniProtKB-UniRule"/>
</dbReference>
<dbReference type="InterPro" id="IPR023013">
    <property type="entry name" value="AGPR_AS"/>
</dbReference>
<dbReference type="CDD" id="cd24149">
    <property type="entry name" value="AGPR_N_ARG5_6_like"/>
    <property type="match status" value="1"/>
</dbReference>
<dbReference type="Proteomes" id="UP000187283">
    <property type="component" value="Unassembled WGS sequence"/>
</dbReference>
<comment type="pathway">
    <text evidence="3 19">Amino-acid biosynthesis; L-arginine biosynthesis; N(2)-acetyl-L-ornithine from L-glutamate: step 3/4.</text>
</comment>
<dbReference type="EMBL" id="LSSN01001658">
    <property type="protein sequence ID" value="OMJ18788.1"/>
    <property type="molecule type" value="Genomic_DNA"/>
</dbReference>
<dbReference type="InterPro" id="IPR036393">
    <property type="entry name" value="AceGlu_kinase-like_sf"/>
</dbReference>
<dbReference type="CDD" id="cd04252">
    <property type="entry name" value="AAK_NAGK-fArgBP"/>
    <property type="match status" value="1"/>
</dbReference>
<dbReference type="FunFam" id="3.40.1160.10:FF:000046">
    <property type="entry name" value="N-acetylglutamate kinase / N-acetylglutamate synthase"/>
    <property type="match status" value="1"/>
</dbReference>
<dbReference type="Gene3D" id="3.40.630.30">
    <property type="match status" value="1"/>
</dbReference>
<gene>
    <name evidence="23" type="ORF">AYI70_g5142</name>
</gene>
<protein>
    <recommendedName>
        <fullName evidence="6">acetylglutamate kinase</fullName>
        <ecNumber evidence="6">2.7.2.8</ecNumber>
    </recommendedName>
</protein>
<dbReference type="Pfam" id="PF22698">
    <property type="entry name" value="Semialdhyde_dhC_1"/>
    <property type="match status" value="1"/>
</dbReference>
<proteinExistence type="inferred from homology"/>
<organism evidence="23 24">
    <name type="scientific">Smittium culicis</name>
    <dbReference type="NCBI Taxonomy" id="133412"/>
    <lineage>
        <taxon>Eukaryota</taxon>
        <taxon>Fungi</taxon>
        <taxon>Fungi incertae sedis</taxon>
        <taxon>Zoopagomycota</taxon>
        <taxon>Kickxellomycotina</taxon>
        <taxon>Harpellomycetes</taxon>
        <taxon>Harpellales</taxon>
        <taxon>Legeriomycetaceae</taxon>
        <taxon>Smittium</taxon>
    </lineage>
</organism>
<comment type="similarity">
    <text evidence="5 19">In the C-terminal section; belongs to the NAGSA dehydrogenase family.</text>
</comment>
<dbReference type="GO" id="GO:0005759">
    <property type="term" value="C:mitochondrial matrix"/>
    <property type="evidence" value="ECO:0007669"/>
    <property type="project" value="TreeGrafter"/>
</dbReference>
<dbReference type="EC" id="2.7.2.8" evidence="6"/>
<keyword evidence="15 19" id="KW-0560">Oxidoreductase</keyword>
<dbReference type="AlphaFoldDB" id="A0A1R1XW00"/>
<feature type="domain" description="N-acetyltransferase" evidence="22">
    <location>
        <begin position="343"/>
        <end position="508"/>
    </location>
</feature>
<dbReference type="InterPro" id="IPR006855">
    <property type="entry name" value="Vertebrate-like_GNAT_dom"/>
</dbReference>
<keyword evidence="8 19" id="KW-0028">Amino-acid biosynthesis</keyword>
<dbReference type="GO" id="GO:0070401">
    <property type="term" value="F:NADP+ binding"/>
    <property type="evidence" value="ECO:0007669"/>
    <property type="project" value="InterPro"/>
</dbReference>
<feature type="active site" evidence="20">
    <location>
        <position position="702"/>
    </location>
</feature>
<dbReference type="Pfam" id="PF00696">
    <property type="entry name" value="AA_kinase"/>
    <property type="match status" value="1"/>
</dbReference>
<sequence length="905" mass="99331">MLSSRLIARSLPKCSLKRASISLIPSLYSRSLDSKNKSPLSINNKFYSSSNGSLGSTEQETIIRLLCNIGSRQEVEQYLRHFSSVESQRFAVIKVGGAILSDEIEVLASGLTFLSRVGLYPIVVHGAGPQLNNRLNAAGIVPQYQDGIRITDSRTLSIAIDVFGKENQTLVEALEKYGARARPLTRGVFIADYLDKAKYDKVGRITHINRSLIESTIKSGCLPILTSLAETPDGQVLNVNADIAAGELAKVLEPLKVIYLNEKNGLINGDTGKKISSIHLDEEYEDYLKKPWVKYGTKLKLKEIKTLLDVLPRSSSVAIISAEHLHKELFTHSGAGTLISRGHKLKSYTNLAETNRDNLRSLLISDMSDSSANKDFYIASLFQRLVNLKEDGGKYWLYTDETNQLLIIITQGPPQNGVFPIPILEKMVLGDSAKYSDVADNAWSMISRDHKQLAWTIPTTDKRMEWYFARSEGSWKSGDNTIFWYGLGMDTKAVESLISSITAQQSSQQQASTSSTIPAMSRSYSTKSSFLNNRNSSPMLSKRSYSTASPNTKKSVGLIGARGYTGHELIKLLDSHPNFNLSVVSSRELVGKNVDSYTSSNITYSNLSPLDVSNLTKSNCVDTWILALPNKVSAPFVAAIDEASEQFSVANKPTIIDLSADNRFDLSGKWTYGLPELFRKDLTKFSTDTNATTFPKISNPGCYATAAQLAIAPVLDYINFDAATSVFGVSGYSGAGTTPSNKNDPAFLKDNLIPYALTGHIHENEIGFSLSKFMNNRIIEHPISSSSKKGYSVRFSPHVASFFRGISLTTHIPLLKPLSNSEIFDIYNNFYANEKLVDVTESIPLVKDIANKHSVSIGGFSASENFNSGNYMVVVSTIDNLLKGAATQAIQNLNLVNGLDEYAGI</sequence>
<evidence type="ECO:0000256" key="14">
    <source>
        <dbReference type="ARBA" id="ARBA00022946"/>
    </source>
</evidence>
<evidence type="ECO:0000256" key="11">
    <source>
        <dbReference type="ARBA" id="ARBA00022777"/>
    </source>
</evidence>
<keyword evidence="16 19" id="KW-0496">Mitochondrion</keyword>
<dbReference type="SMART" id="SM00859">
    <property type="entry name" value="Semialdhyde_dh"/>
    <property type="match status" value="1"/>
</dbReference>
<dbReference type="NCBIfam" id="TIGR01850">
    <property type="entry name" value="argC"/>
    <property type="match status" value="1"/>
</dbReference>
<keyword evidence="17 19" id="KW-0511">Multifunctional enzyme</keyword>
<dbReference type="PIRSF" id="PIRSF036440">
    <property type="entry name" value="ARG5-6"/>
    <property type="match status" value="1"/>
</dbReference>
<keyword evidence="13 19" id="KW-0521">NADP</keyword>
<dbReference type="UniPathway" id="UPA00068">
    <property type="reaction ID" value="UER00107"/>
</dbReference>
<keyword evidence="7 19" id="KW-0055">Arginine biosynthesis</keyword>
<dbReference type="GO" id="GO:0005524">
    <property type="term" value="F:ATP binding"/>
    <property type="evidence" value="ECO:0007669"/>
    <property type="project" value="UniProtKB-UniRule"/>
</dbReference>
<evidence type="ECO:0000256" key="12">
    <source>
        <dbReference type="ARBA" id="ARBA00022840"/>
    </source>
</evidence>
<dbReference type="GO" id="GO:0003942">
    <property type="term" value="F:N-acetyl-gamma-glutamyl-phosphate reductase activity"/>
    <property type="evidence" value="ECO:0007669"/>
    <property type="project" value="UniProtKB-UniRule"/>
</dbReference>
<evidence type="ECO:0000256" key="6">
    <source>
        <dbReference type="ARBA" id="ARBA00013065"/>
    </source>
</evidence>
<evidence type="ECO:0000313" key="24">
    <source>
        <dbReference type="Proteomes" id="UP000187283"/>
    </source>
</evidence>
<evidence type="ECO:0000256" key="15">
    <source>
        <dbReference type="ARBA" id="ARBA00023002"/>
    </source>
</evidence>
<keyword evidence="24" id="KW-1185">Reference proteome</keyword>
<comment type="caution">
    <text evidence="23">The sequence shown here is derived from an EMBL/GenBank/DDBJ whole genome shotgun (WGS) entry which is preliminary data.</text>
</comment>
<dbReference type="GO" id="GO:0003991">
    <property type="term" value="F:acetylglutamate kinase activity"/>
    <property type="evidence" value="ECO:0007669"/>
    <property type="project" value="UniProtKB-EC"/>
</dbReference>
<evidence type="ECO:0000256" key="18">
    <source>
        <dbReference type="ARBA" id="ARBA00048141"/>
    </source>
</evidence>
<dbReference type="PANTHER" id="PTHR23342">
    <property type="entry name" value="N-ACETYLGLUTAMATE SYNTHASE"/>
    <property type="match status" value="1"/>
</dbReference>
<dbReference type="PROSITE" id="PS01224">
    <property type="entry name" value="ARGC"/>
    <property type="match status" value="1"/>
</dbReference>
<keyword evidence="12 19" id="KW-0067">ATP-binding</keyword>
<evidence type="ECO:0000256" key="2">
    <source>
        <dbReference type="ARBA" id="ARBA00004828"/>
    </source>
</evidence>
<dbReference type="InterPro" id="IPR000706">
    <property type="entry name" value="AGPR_type-1"/>
</dbReference>
<evidence type="ECO:0000256" key="13">
    <source>
        <dbReference type="ARBA" id="ARBA00022857"/>
    </source>
</evidence>
<evidence type="ECO:0000256" key="5">
    <source>
        <dbReference type="ARBA" id="ARBA00007239"/>
    </source>
</evidence>
<evidence type="ECO:0000256" key="17">
    <source>
        <dbReference type="ARBA" id="ARBA00023268"/>
    </source>
</evidence>
<dbReference type="InterPro" id="IPR058924">
    <property type="entry name" value="AGPR_dimerisation_dom"/>
</dbReference>
<dbReference type="OrthoDB" id="438291at2759"/>
<dbReference type="SUPFAM" id="SSF53633">
    <property type="entry name" value="Carbamate kinase-like"/>
    <property type="match status" value="1"/>
</dbReference>
<dbReference type="InterPro" id="IPR000534">
    <property type="entry name" value="Semialdehyde_DH_NAD-bd"/>
</dbReference>
<evidence type="ECO:0000256" key="10">
    <source>
        <dbReference type="ARBA" id="ARBA00022741"/>
    </source>
</evidence>
<dbReference type="GO" id="GO:0051287">
    <property type="term" value="F:NAD binding"/>
    <property type="evidence" value="ECO:0007669"/>
    <property type="project" value="UniProtKB-UniRule"/>
</dbReference>
<evidence type="ECO:0000256" key="21">
    <source>
        <dbReference type="SAM" id="MobiDB-lite"/>
    </source>
</evidence>
<dbReference type="SUPFAM" id="SSF51735">
    <property type="entry name" value="NAD(P)-binding Rossmann-fold domains"/>
    <property type="match status" value="1"/>
</dbReference>
<comment type="catalytic activity">
    <reaction evidence="18">
        <text>N-acetyl-L-glutamate + ATP = N-acetyl-L-glutamyl 5-phosphate + ADP</text>
        <dbReference type="Rhea" id="RHEA:14629"/>
        <dbReference type="ChEBI" id="CHEBI:30616"/>
        <dbReference type="ChEBI" id="CHEBI:44337"/>
        <dbReference type="ChEBI" id="CHEBI:57936"/>
        <dbReference type="ChEBI" id="CHEBI:456216"/>
        <dbReference type="EC" id="2.7.2.8"/>
    </reaction>
</comment>
<evidence type="ECO:0000256" key="1">
    <source>
        <dbReference type="ARBA" id="ARBA00004173"/>
    </source>
</evidence>
<evidence type="ECO:0000259" key="22">
    <source>
        <dbReference type="PROSITE" id="PS51731"/>
    </source>
</evidence>
<feature type="region of interest" description="Disordered" evidence="21">
    <location>
        <begin position="527"/>
        <end position="550"/>
    </location>
</feature>
<dbReference type="SUPFAM" id="SSF55347">
    <property type="entry name" value="Glyceraldehyde-3-phosphate dehydrogenase-like, C-terminal domain"/>
    <property type="match status" value="1"/>
</dbReference>
<comment type="pathway">
    <text evidence="2 19">Amino-acid biosynthesis; L-arginine biosynthesis; N(2)-acetyl-L-ornithine from L-glutamate: step 2/4.</text>
</comment>
<evidence type="ECO:0000256" key="8">
    <source>
        <dbReference type="ARBA" id="ARBA00022605"/>
    </source>
</evidence>
<reference evidence="23 24" key="1">
    <citation type="submission" date="2017-01" db="EMBL/GenBank/DDBJ databases">
        <authorList>
            <person name="Mah S.A."/>
            <person name="Swanson W.J."/>
            <person name="Moy G.W."/>
            <person name="Vacquier V.D."/>
        </authorList>
    </citation>
    <scope>NUCLEOTIDE SEQUENCE [LARGE SCALE GENOMIC DNA]</scope>
    <source>
        <strain evidence="23 24">GSMNP</strain>
    </source>
</reference>
<evidence type="ECO:0000313" key="23">
    <source>
        <dbReference type="EMBL" id="OMJ18788.1"/>
    </source>
</evidence>
<dbReference type="Gene3D" id="3.40.1160.10">
    <property type="entry name" value="Acetylglutamate kinase-like"/>
    <property type="match status" value="1"/>
</dbReference>
<evidence type="ECO:0000256" key="4">
    <source>
        <dbReference type="ARBA" id="ARBA00006830"/>
    </source>
</evidence>
<evidence type="ECO:0000256" key="3">
    <source>
        <dbReference type="ARBA" id="ARBA00004862"/>
    </source>
</evidence>
<dbReference type="InterPro" id="IPR011241">
    <property type="entry name" value="NAGK/NAGSA"/>
</dbReference>